<feature type="non-terminal residue" evidence="1">
    <location>
        <position position="1"/>
    </location>
</feature>
<organism evidence="1 2">
    <name type="scientific">Polarella glacialis</name>
    <name type="common">Dinoflagellate</name>
    <dbReference type="NCBI Taxonomy" id="89957"/>
    <lineage>
        <taxon>Eukaryota</taxon>
        <taxon>Sar</taxon>
        <taxon>Alveolata</taxon>
        <taxon>Dinophyceae</taxon>
        <taxon>Suessiales</taxon>
        <taxon>Suessiaceae</taxon>
        <taxon>Polarella</taxon>
    </lineage>
</organism>
<evidence type="ECO:0000313" key="1">
    <source>
        <dbReference type="EMBL" id="CAE8644723.1"/>
    </source>
</evidence>
<proteinExistence type="predicted"/>
<reference evidence="1" key="1">
    <citation type="submission" date="2021-02" db="EMBL/GenBank/DDBJ databases">
        <authorList>
            <person name="Dougan E. K."/>
            <person name="Rhodes N."/>
            <person name="Thang M."/>
            <person name="Chan C."/>
        </authorList>
    </citation>
    <scope>NUCLEOTIDE SEQUENCE</scope>
</reference>
<accession>A0A813I4P3</accession>
<protein>
    <submittedName>
        <fullName evidence="1">Uncharacterized protein</fullName>
    </submittedName>
</protein>
<dbReference type="Proteomes" id="UP000626109">
    <property type="component" value="Unassembled WGS sequence"/>
</dbReference>
<comment type="caution">
    <text evidence="1">The sequence shown here is derived from an EMBL/GenBank/DDBJ whole genome shotgun (WGS) entry which is preliminary data.</text>
</comment>
<gene>
    <name evidence="1" type="ORF">PGLA2088_LOCUS3293</name>
</gene>
<evidence type="ECO:0000313" key="2">
    <source>
        <dbReference type="Proteomes" id="UP000626109"/>
    </source>
</evidence>
<dbReference type="EMBL" id="CAJNNW010002847">
    <property type="protein sequence ID" value="CAE8644723.1"/>
    <property type="molecule type" value="Genomic_DNA"/>
</dbReference>
<sequence length="84" mass="8920">AWLNFPPPPPCALCGVVICPPVEKSFPETAAGAPIQDGQLVSSRAVQEGIPGGSDEYEIAIREVRISSQILEKPLAIIGEWVLP</sequence>
<name>A0A813I4P3_POLGL</name>
<dbReference type="AlphaFoldDB" id="A0A813I4P3"/>